<dbReference type="EMBL" id="FSQW01000002">
    <property type="protein sequence ID" value="SIO18593.1"/>
    <property type="molecule type" value="Genomic_DNA"/>
</dbReference>
<accession>A0A1N6HFR0</accession>
<evidence type="ECO:0000256" key="1">
    <source>
        <dbReference type="ARBA" id="ARBA00022491"/>
    </source>
</evidence>
<dbReference type="PANTHER" id="PTHR47506:SF6">
    <property type="entry name" value="HTH-TYPE TRANSCRIPTIONAL REPRESSOR NEMR"/>
    <property type="match status" value="1"/>
</dbReference>
<evidence type="ECO:0000256" key="5">
    <source>
        <dbReference type="PROSITE-ProRule" id="PRU00335"/>
    </source>
</evidence>
<protein>
    <submittedName>
        <fullName evidence="7">Transcriptional regulator, TetR family</fullName>
    </submittedName>
</protein>
<dbReference type="PRINTS" id="PR00455">
    <property type="entry name" value="HTHTETR"/>
</dbReference>
<feature type="DNA-binding region" description="H-T-H motif" evidence="5">
    <location>
        <begin position="24"/>
        <end position="43"/>
    </location>
</feature>
<gene>
    <name evidence="7" type="ORF">SAMN02745824_3269</name>
</gene>
<reference evidence="8" key="1">
    <citation type="submission" date="2016-11" db="EMBL/GenBank/DDBJ databases">
        <authorList>
            <person name="Varghese N."/>
            <person name="Submissions S."/>
        </authorList>
    </citation>
    <scope>NUCLEOTIDE SEQUENCE [LARGE SCALE GENOMIC DNA]</scope>
    <source>
        <strain evidence="8">DSM 22363</strain>
    </source>
</reference>
<dbReference type="InterPro" id="IPR039538">
    <property type="entry name" value="BetI_C"/>
</dbReference>
<dbReference type="AlphaFoldDB" id="A0A1N6HFR0"/>
<evidence type="ECO:0000256" key="4">
    <source>
        <dbReference type="ARBA" id="ARBA00023163"/>
    </source>
</evidence>
<feature type="domain" description="HTH tetR-type" evidence="6">
    <location>
        <begin position="1"/>
        <end position="61"/>
    </location>
</feature>
<dbReference type="SUPFAM" id="SSF48498">
    <property type="entry name" value="Tetracyclin repressor-like, C-terminal domain"/>
    <property type="match status" value="1"/>
</dbReference>
<dbReference type="InterPro" id="IPR001647">
    <property type="entry name" value="HTH_TetR"/>
</dbReference>
<dbReference type="RefSeq" id="WP_074206157.1">
    <property type="nucleotide sequence ID" value="NZ_FSQW01000002.1"/>
</dbReference>
<sequence length="190" mass="21352">MNTRTAILDLAEDAARQQGSNGFSIGRLAKSVGIQKASMFHHFPSKPDLLDAVFERYSQEIYLWFDDLDKKQVTGGERVSRYLDLTRDILQDGDSICLSIVLCVEQESLQDELVDEVRIFQKRNVKWLAQSFKAGLRDNSIKNVGSPKAEAAACLSLIDGALVSARLHNDVTHYDNAVKLLRSRLRRTGK</sequence>
<evidence type="ECO:0000256" key="3">
    <source>
        <dbReference type="ARBA" id="ARBA00023125"/>
    </source>
</evidence>
<proteinExistence type="predicted"/>
<evidence type="ECO:0000313" key="8">
    <source>
        <dbReference type="Proteomes" id="UP000185192"/>
    </source>
</evidence>
<keyword evidence="1" id="KW-0678">Repressor</keyword>
<dbReference type="PROSITE" id="PS01081">
    <property type="entry name" value="HTH_TETR_1"/>
    <property type="match status" value="1"/>
</dbReference>
<dbReference type="PROSITE" id="PS50977">
    <property type="entry name" value="HTH_TETR_2"/>
    <property type="match status" value="1"/>
</dbReference>
<name>A0A1N6HFR0_9SPHN</name>
<evidence type="ECO:0000313" key="7">
    <source>
        <dbReference type="EMBL" id="SIO18593.1"/>
    </source>
</evidence>
<dbReference type="InterPro" id="IPR009057">
    <property type="entry name" value="Homeodomain-like_sf"/>
</dbReference>
<dbReference type="Pfam" id="PF13977">
    <property type="entry name" value="TetR_C_6"/>
    <property type="match status" value="1"/>
</dbReference>
<dbReference type="Gene3D" id="1.10.357.10">
    <property type="entry name" value="Tetracycline Repressor, domain 2"/>
    <property type="match status" value="1"/>
</dbReference>
<keyword evidence="8" id="KW-1185">Reference proteome</keyword>
<dbReference type="Proteomes" id="UP000185192">
    <property type="component" value="Unassembled WGS sequence"/>
</dbReference>
<keyword evidence="4" id="KW-0804">Transcription</keyword>
<organism evidence="7 8">
    <name type="scientific">Parasphingorhabdus marina DSM 22363</name>
    <dbReference type="NCBI Taxonomy" id="1123272"/>
    <lineage>
        <taxon>Bacteria</taxon>
        <taxon>Pseudomonadati</taxon>
        <taxon>Pseudomonadota</taxon>
        <taxon>Alphaproteobacteria</taxon>
        <taxon>Sphingomonadales</taxon>
        <taxon>Sphingomonadaceae</taxon>
        <taxon>Parasphingorhabdus</taxon>
    </lineage>
</organism>
<dbReference type="Pfam" id="PF00440">
    <property type="entry name" value="TetR_N"/>
    <property type="match status" value="1"/>
</dbReference>
<dbReference type="STRING" id="1123272.SAMN02745824_3269"/>
<evidence type="ECO:0000256" key="2">
    <source>
        <dbReference type="ARBA" id="ARBA00023015"/>
    </source>
</evidence>
<dbReference type="PANTHER" id="PTHR47506">
    <property type="entry name" value="TRANSCRIPTIONAL REGULATORY PROTEIN"/>
    <property type="match status" value="1"/>
</dbReference>
<keyword evidence="3 5" id="KW-0238">DNA-binding</keyword>
<keyword evidence="2" id="KW-0805">Transcription regulation</keyword>
<dbReference type="InterPro" id="IPR023772">
    <property type="entry name" value="DNA-bd_HTH_TetR-type_CS"/>
</dbReference>
<dbReference type="OrthoDB" id="9809772at2"/>
<dbReference type="SUPFAM" id="SSF46689">
    <property type="entry name" value="Homeodomain-like"/>
    <property type="match status" value="1"/>
</dbReference>
<evidence type="ECO:0000259" key="6">
    <source>
        <dbReference type="PROSITE" id="PS50977"/>
    </source>
</evidence>
<dbReference type="InterPro" id="IPR036271">
    <property type="entry name" value="Tet_transcr_reg_TetR-rel_C_sf"/>
</dbReference>
<dbReference type="GO" id="GO:0003677">
    <property type="term" value="F:DNA binding"/>
    <property type="evidence" value="ECO:0007669"/>
    <property type="project" value="UniProtKB-UniRule"/>
</dbReference>